<evidence type="ECO:0000256" key="3">
    <source>
        <dbReference type="ARBA" id="ARBA00023163"/>
    </source>
</evidence>
<dbReference type="SUPFAM" id="SSF48498">
    <property type="entry name" value="Tetracyclin repressor-like, C-terminal domain"/>
    <property type="match status" value="1"/>
</dbReference>
<keyword evidence="1" id="KW-0805">Transcription regulation</keyword>
<dbReference type="PRINTS" id="PR00455">
    <property type="entry name" value="HTHTETR"/>
</dbReference>
<dbReference type="OrthoDB" id="3210235at2"/>
<dbReference type="Pfam" id="PF17920">
    <property type="entry name" value="TetR_C_16"/>
    <property type="match status" value="1"/>
</dbReference>
<evidence type="ECO:0000256" key="2">
    <source>
        <dbReference type="ARBA" id="ARBA00023125"/>
    </source>
</evidence>
<keyword evidence="2 4" id="KW-0238">DNA-binding</keyword>
<name>A0A4R6SAZ2_LABRH</name>
<dbReference type="EMBL" id="SNXZ01000003">
    <property type="protein sequence ID" value="TDP97072.1"/>
    <property type="molecule type" value="Genomic_DNA"/>
</dbReference>
<dbReference type="PANTHER" id="PTHR30055:SF234">
    <property type="entry name" value="HTH-TYPE TRANSCRIPTIONAL REGULATOR BETI"/>
    <property type="match status" value="1"/>
</dbReference>
<evidence type="ECO:0000256" key="4">
    <source>
        <dbReference type="PROSITE-ProRule" id="PRU00335"/>
    </source>
</evidence>
<dbReference type="PANTHER" id="PTHR30055">
    <property type="entry name" value="HTH-TYPE TRANSCRIPTIONAL REGULATOR RUTR"/>
    <property type="match status" value="1"/>
</dbReference>
<keyword evidence="3" id="KW-0804">Transcription</keyword>
<protein>
    <submittedName>
        <fullName evidence="6">TetR family transcriptional regulator</fullName>
    </submittedName>
</protein>
<dbReference type="Gene3D" id="1.10.357.10">
    <property type="entry name" value="Tetracycline Repressor, domain 2"/>
    <property type="match status" value="1"/>
</dbReference>
<evidence type="ECO:0000256" key="1">
    <source>
        <dbReference type="ARBA" id="ARBA00023015"/>
    </source>
</evidence>
<dbReference type="InterPro" id="IPR001647">
    <property type="entry name" value="HTH_TetR"/>
</dbReference>
<gene>
    <name evidence="6" type="ORF">EV186_10330</name>
</gene>
<dbReference type="InterPro" id="IPR009057">
    <property type="entry name" value="Homeodomain-like_sf"/>
</dbReference>
<feature type="DNA-binding region" description="H-T-H motif" evidence="4">
    <location>
        <begin position="31"/>
        <end position="50"/>
    </location>
</feature>
<evidence type="ECO:0000313" key="6">
    <source>
        <dbReference type="EMBL" id="TDP97072.1"/>
    </source>
</evidence>
<dbReference type="InterPro" id="IPR041678">
    <property type="entry name" value="TetR_C_16"/>
</dbReference>
<dbReference type="Proteomes" id="UP000295444">
    <property type="component" value="Unassembled WGS sequence"/>
</dbReference>
<dbReference type="GO" id="GO:0003700">
    <property type="term" value="F:DNA-binding transcription factor activity"/>
    <property type="evidence" value="ECO:0007669"/>
    <property type="project" value="TreeGrafter"/>
</dbReference>
<proteinExistence type="predicted"/>
<dbReference type="AlphaFoldDB" id="A0A4R6SAZ2"/>
<reference evidence="6 7" key="1">
    <citation type="submission" date="2019-03" db="EMBL/GenBank/DDBJ databases">
        <title>Genomic Encyclopedia of Type Strains, Phase IV (KMG-IV): sequencing the most valuable type-strain genomes for metagenomic binning, comparative biology and taxonomic classification.</title>
        <authorList>
            <person name="Goeker M."/>
        </authorList>
    </citation>
    <scope>NUCLEOTIDE SEQUENCE [LARGE SCALE GENOMIC DNA]</scope>
    <source>
        <strain evidence="6 7">DSM 45361</strain>
    </source>
</reference>
<dbReference type="PROSITE" id="PS50977">
    <property type="entry name" value="HTH_TETR_2"/>
    <property type="match status" value="1"/>
</dbReference>
<dbReference type="PROSITE" id="PS01081">
    <property type="entry name" value="HTH_TETR_1"/>
    <property type="match status" value="1"/>
</dbReference>
<sequence length="189" mass="20247">MTRRKDATATRQALLDAARELFTGKGFDRTTVRDIAALAGVNQALVFRYFGSKEELLGRVLAEPGAALLADVPRERLLGELLRRVLSGEPGKDRESGKDSMLMLAMTGPGPAAETLRREVAEPYTEALAALTDEPDARVRAELTLAWVLGLSLTVNMPGGSALADADPAAVRALVLRAMSTLLEHTDAH</sequence>
<dbReference type="RefSeq" id="WP_133850335.1">
    <property type="nucleotide sequence ID" value="NZ_SNXZ01000003.1"/>
</dbReference>
<dbReference type="InterPro" id="IPR036271">
    <property type="entry name" value="Tet_transcr_reg_TetR-rel_C_sf"/>
</dbReference>
<dbReference type="Pfam" id="PF00440">
    <property type="entry name" value="TetR_N"/>
    <property type="match status" value="1"/>
</dbReference>
<evidence type="ECO:0000313" key="7">
    <source>
        <dbReference type="Proteomes" id="UP000295444"/>
    </source>
</evidence>
<feature type="domain" description="HTH tetR-type" evidence="5">
    <location>
        <begin position="8"/>
        <end position="68"/>
    </location>
</feature>
<accession>A0A4R6SAZ2</accession>
<evidence type="ECO:0000259" key="5">
    <source>
        <dbReference type="PROSITE" id="PS50977"/>
    </source>
</evidence>
<organism evidence="6 7">
    <name type="scientific">Labedaea rhizosphaerae</name>
    <dbReference type="NCBI Taxonomy" id="598644"/>
    <lineage>
        <taxon>Bacteria</taxon>
        <taxon>Bacillati</taxon>
        <taxon>Actinomycetota</taxon>
        <taxon>Actinomycetes</taxon>
        <taxon>Pseudonocardiales</taxon>
        <taxon>Pseudonocardiaceae</taxon>
        <taxon>Labedaea</taxon>
    </lineage>
</organism>
<comment type="caution">
    <text evidence="6">The sequence shown here is derived from an EMBL/GenBank/DDBJ whole genome shotgun (WGS) entry which is preliminary data.</text>
</comment>
<dbReference type="GO" id="GO:0000976">
    <property type="term" value="F:transcription cis-regulatory region binding"/>
    <property type="evidence" value="ECO:0007669"/>
    <property type="project" value="TreeGrafter"/>
</dbReference>
<dbReference type="InterPro" id="IPR023772">
    <property type="entry name" value="DNA-bd_HTH_TetR-type_CS"/>
</dbReference>
<dbReference type="InterPro" id="IPR050109">
    <property type="entry name" value="HTH-type_TetR-like_transc_reg"/>
</dbReference>
<keyword evidence="7" id="KW-1185">Reference proteome</keyword>
<dbReference type="SUPFAM" id="SSF46689">
    <property type="entry name" value="Homeodomain-like"/>
    <property type="match status" value="1"/>
</dbReference>